<protein>
    <recommendedName>
        <fullName evidence="4">Antitoxin component YwqK of the YwqJK toxin-antitoxin module</fullName>
    </recommendedName>
</protein>
<keyword evidence="3" id="KW-1185">Reference proteome</keyword>
<reference evidence="2 3" key="1">
    <citation type="submission" date="2014-04" db="EMBL/GenBank/DDBJ databases">
        <title>Characterization and application of a salt tolerant electro-active bacterium.</title>
        <authorList>
            <person name="Yang L."/>
            <person name="Wei S."/>
            <person name="Tay Q.X.M."/>
        </authorList>
    </citation>
    <scope>NUCLEOTIDE SEQUENCE [LARGE SCALE GENOMIC DNA]</scope>
    <source>
        <strain evidence="2 3">LY1</strain>
    </source>
</reference>
<sequence>MKLVKLIILAIFLFPYTVHSQNNEPDSSGIVNHSLLPTTAPTLLFKDPDETSKADKKKKKKKKKNIYFGEKTKKTYIRQTLRNQTHFVFFHYTAAKKTVDPYIRDVYWVETKDKTIRNRDFDPSKGYLLHGPYEKRVDDVLVESGMYYYGTKHGRWMKYDAKNILQDKSHFSEGWPKASRVSYYNRADRKIEMVTPIEYELEEGNFFHFYEDGQIAVTGEYHYGEKVGLWTEYWNTKNNKTIKKREIQYQENPYSKNFVPYIRAEWDKDGNLVYKKES</sequence>
<name>A0A074KS95_9BACT</name>
<accession>A0A074KS95</accession>
<dbReference type="EMBL" id="JMIH01000023">
    <property type="protein sequence ID" value="KEO72831.1"/>
    <property type="molecule type" value="Genomic_DNA"/>
</dbReference>
<evidence type="ECO:0008006" key="4">
    <source>
        <dbReference type="Google" id="ProtNLM"/>
    </source>
</evidence>
<evidence type="ECO:0000313" key="2">
    <source>
        <dbReference type="EMBL" id="KEO72831.1"/>
    </source>
</evidence>
<comment type="caution">
    <text evidence="2">The sequence shown here is derived from an EMBL/GenBank/DDBJ whole genome shotgun (WGS) entry which is preliminary data.</text>
</comment>
<proteinExistence type="predicted"/>
<dbReference type="eggNOG" id="COG2849">
    <property type="taxonomic scope" value="Bacteria"/>
</dbReference>
<dbReference type="STRING" id="1048983.EL17_14485"/>
<feature type="chain" id="PRO_5001695385" description="Antitoxin component YwqK of the YwqJK toxin-antitoxin module" evidence="1">
    <location>
        <begin position="21"/>
        <end position="278"/>
    </location>
</feature>
<feature type="signal peptide" evidence="1">
    <location>
        <begin position="1"/>
        <end position="20"/>
    </location>
</feature>
<evidence type="ECO:0000256" key="1">
    <source>
        <dbReference type="SAM" id="SignalP"/>
    </source>
</evidence>
<keyword evidence="1" id="KW-0732">Signal</keyword>
<organism evidence="2 3">
    <name type="scientific">Anditalea andensis</name>
    <dbReference type="NCBI Taxonomy" id="1048983"/>
    <lineage>
        <taxon>Bacteria</taxon>
        <taxon>Pseudomonadati</taxon>
        <taxon>Bacteroidota</taxon>
        <taxon>Cytophagia</taxon>
        <taxon>Cytophagales</taxon>
        <taxon>Cytophagaceae</taxon>
        <taxon>Anditalea</taxon>
    </lineage>
</organism>
<dbReference type="AlphaFoldDB" id="A0A074KS95"/>
<gene>
    <name evidence="2" type="ORF">EL17_14485</name>
</gene>
<dbReference type="Proteomes" id="UP000027821">
    <property type="component" value="Unassembled WGS sequence"/>
</dbReference>
<dbReference type="SUPFAM" id="SSF82185">
    <property type="entry name" value="Histone H3 K4-specific methyltransferase SET7/9 N-terminal domain"/>
    <property type="match status" value="1"/>
</dbReference>
<evidence type="ECO:0000313" key="3">
    <source>
        <dbReference type="Proteomes" id="UP000027821"/>
    </source>
</evidence>
<dbReference type="OrthoDB" id="978586at2"/>
<dbReference type="RefSeq" id="WP_035075796.1">
    <property type="nucleotide sequence ID" value="NZ_JMIH01000023.1"/>
</dbReference>